<proteinExistence type="predicted"/>
<organism evidence="1 2">
    <name type="scientific">Niastella soli</name>
    <dbReference type="NCBI Taxonomy" id="2821487"/>
    <lineage>
        <taxon>Bacteria</taxon>
        <taxon>Pseudomonadati</taxon>
        <taxon>Bacteroidota</taxon>
        <taxon>Chitinophagia</taxon>
        <taxon>Chitinophagales</taxon>
        <taxon>Chitinophagaceae</taxon>
        <taxon>Niastella</taxon>
    </lineage>
</organism>
<dbReference type="Gene3D" id="3.40.50.2000">
    <property type="entry name" value="Glycogen Phosphorylase B"/>
    <property type="match status" value="1"/>
</dbReference>
<dbReference type="EMBL" id="JAGHKO010000001">
    <property type="protein sequence ID" value="MBO9200148.1"/>
    <property type="molecule type" value="Genomic_DNA"/>
</dbReference>
<accession>A0ABS3YQJ3</accession>
<evidence type="ECO:0000313" key="1">
    <source>
        <dbReference type="EMBL" id="MBO9200148.1"/>
    </source>
</evidence>
<sequence length="341" mass="39630">MKVAILSRSGPCFPNIISIGLSDMLNHLEIETKIFYDGIPLLMRLLPFKETPKHWYNNLQYRIRNKIKYYKQDQKLLQEIKQYDIVIVAECLPNALWKNFLAIEEFKKRVQKPVGSYFDGSVHIAPIHGRMLFDGEDYADDRYDFNLFVSSVIELKKKSYTPKQKVIGVNFQQAGLKPTAKERFIAVIDFEQKGYEAYRQQQINILKKLGIETIILEGRYPIEEIRSIYSKAAVFFMAFPETFGLPLAENLASGTYIFTPDSGWPMAWRLDDNPMPWGPGVLPDCFKVYSNEQDLEAQLLQMKEDYNGKKAPFDVFNTFIKHYSDFYYGSLKSLKAILDEL</sequence>
<name>A0ABS3YQJ3_9BACT</name>
<dbReference type="Proteomes" id="UP000677244">
    <property type="component" value="Unassembled WGS sequence"/>
</dbReference>
<comment type="caution">
    <text evidence="1">The sequence shown here is derived from an EMBL/GenBank/DDBJ whole genome shotgun (WGS) entry which is preliminary data.</text>
</comment>
<protein>
    <submittedName>
        <fullName evidence="1">Glycosyltransferase</fullName>
    </submittedName>
</protein>
<reference evidence="1 2" key="1">
    <citation type="submission" date="2021-03" db="EMBL/GenBank/DDBJ databases">
        <title>Assistant Professor.</title>
        <authorList>
            <person name="Huq M.A."/>
        </authorList>
    </citation>
    <scope>NUCLEOTIDE SEQUENCE [LARGE SCALE GENOMIC DNA]</scope>
    <source>
        <strain evidence="1 2">MAH-29</strain>
    </source>
</reference>
<gene>
    <name evidence="1" type="ORF">J7I42_07760</name>
</gene>
<dbReference type="SUPFAM" id="SSF53756">
    <property type="entry name" value="UDP-Glycosyltransferase/glycogen phosphorylase"/>
    <property type="match status" value="1"/>
</dbReference>
<evidence type="ECO:0000313" key="2">
    <source>
        <dbReference type="Proteomes" id="UP000677244"/>
    </source>
</evidence>
<keyword evidence="2" id="KW-1185">Reference proteome</keyword>
<dbReference type="RefSeq" id="WP_209138203.1">
    <property type="nucleotide sequence ID" value="NZ_JAGHKO010000001.1"/>
</dbReference>